<organism evidence="2 3">
    <name type="scientific">Microbacterium pumilum</name>
    <dbReference type="NCBI Taxonomy" id="344165"/>
    <lineage>
        <taxon>Bacteria</taxon>
        <taxon>Bacillati</taxon>
        <taxon>Actinomycetota</taxon>
        <taxon>Actinomycetes</taxon>
        <taxon>Micrococcales</taxon>
        <taxon>Microbacteriaceae</taxon>
        <taxon>Microbacterium</taxon>
    </lineage>
</organism>
<dbReference type="RefSeq" id="WP_344057932.1">
    <property type="nucleotide sequence ID" value="NZ_BAAAOH010000001.1"/>
</dbReference>
<evidence type="ECO:0000313" key="2">
    <source>
        <dbReference type="EMBL" id="GAA1974301.1"/>
    </source>
</evidence>
<proteinExistence type="predicted"/>
<name>A0ABN2RTF2_9MICO</name>
<keyword evidence="3" id="KW-1185">Reference proteome</keyword>
<reference evidence="2 3" key="1">
    <citation type="journal article" date="2019" name="Int. J. Syst. Evol. Microbiol.">
        <title>The Global Catalogue of Microorganisms (GCM) 10K type strain sequencing project: providing services to taxonomists for standard genome sequencing and annotation.</title>
        <authorList>
            <consortium name="The Broad Institute Genomics Platform"/>
            <consortium name="The Broad Institute Genome Sequencing Center for Infectious Disease"/>
            <person name="Wu L."/>
            <person name="Ma J."/>
        </authorList>
    </citation>
    <scope>NUCLEOTIDE SEQUENCE [LARGE SCALE GENOMIC DNA]</scope>
    <source>
        <strain evidence="2 3">JCM 14902</strain>
    </source>
</reference>
<feature type="compositionally biased region" description="Basic and acidic residues" evidence="1">
    <location>
        <begin position="18"/>
        <end position="33"/>
    </location>
</feature>
<dbReference type="EMBL" id="BAAAOH010000001">
    <property type="protein sequence ID" value="GAA1974301.1"/>
    <property type="molecule type" value="Genomic_DNA"/>
</dbReference>
<evidence type="ECO:0000313" key="3">
    <source>
        <dbReference type="Proteomes" id="UP001500326"/>
    </source>
</evidence>
<protein>
    <submittedName>
        <fullName evidence="2">Uncharacterized protein</fullName>
    </submittedName>
</protein>
<comment type="caution">
    <text evidence="2">The sequence shown here is derived from an EMBL/GenBank/DDBJ whole genome shotgun (WGS) entry which is preliminary data.</text>
</comment>
<feature type="region of interest" description="Disordered" evidence="1">
    <location>
        <begin position="1"/>
        <end position="50"/>
    </location>
</feature>
<sequence length="50" mass="5440">MNIEPQHPTAENPPEQFADDRAATTTWKEHITDDEFNGSLTTAGAVGGNR</sequence>
<evidence type="ECO:0000256" key="1">
    <source>
        <dbReference type="SAM" id="MobiDB-lite"/>
    </source>
</evidence>
<accession>A0ABN2RTF2</accession>
<gene>
    <name evidence="2" type="ORF">GCM10009777_03450</name>
</gene>
<dbReference type="Proteomes" id="UP001500326">
    <property type="component" value="Unassembled WGS sequence"/>
</dbReference>